<name>A0AAV7WQS7_PLEWA</name>
<reference evidence="2" key="1">
    <citation type="journal article" date="2022" name="bioRxiv">
        <title>Sequencing and chromosome-scale assembly of the giantPleurodeles waltlgenome.</title>
        <authorList>
            <person name="Brown T."/>
            <person name="Elewa A."/>
            <person name="Iarovenko S."/>
            <person name="Subramanian E."/>
            <person name="Araus A.J."/>
            <person name="Petzold A."/>
            <person name="Susuki M."/>
            <person name="Suzuki K.-i.T."/>
            <person name="Hayashi T."/>
            <person name="Toyoda A."/>
            <person name="Oliveira C."/>
            <person name="Osipova E."/>
            <person name="Leigh N.D."/>
            <person name="Simon A."/>
            <person name="Yun M.H."/>
        </authorList>
    </citation>
    <scope>NUCLEOTIDE SEQUENCE</scope>
    <source>
        <strain evidence="2">20211129_DDA</strain>
        <tissue evidence="2">Liver</tissue>
    </source>
</reference>
<sequence>MRGPEPRVLRSRQSELPQITQHVCDHGTAPNPQRKLKTPGTPVHGANRQVRRAEVGPYFFHLKSNTYPAMPCSHSISSPALIPDALLSQIPYPRSRSRYPALTPFPPRSHETTLSCHWEISSKRNAVSYLAPDKRLPVVGFDPLLKVNNDAL</sequence>
<accession>A0AAV7WQS7</accession>
<evidence type="ECO:0000313" key="3">
    <source>
        <dbReference type="Proteomes" id="UP001066276"/>
    </source>
</evidence>
<dbReference type="EMBL" id="JANPWB010000001">
    <property type="protein sequence ID" value="KAJ1215012.1"/>
    <property type="molecule type" value="Genomic_DNA"/>
</dbReference>
<gene>
    <name evidence="2" type="ORF">NDU88_002622</name>
</gene>
<evidence type="ECO:0000313" key="2">
    <source>
        <dbReference type="EMBL" id="KAJ1215012.1"/>
    </source>
</evidence>
<feature type="region of interest" description="Disordered" evidence="1">
    <location>
        <begin position="26"/>
        <end position="49"/>
    </location>
</feature>
<comment type="caution">
    <text evidence="2">The sequence shown here is derived from an EMBL/GenBank/DDBJ whole genome shotgun (WGS) entry which is preliminary data.</text>
</comment>
<protein>
    <submittedName>
        <fullName evidence="2">Uncharacterized protein</fullName>
    </submittedName>
</protein>
<dbReference type="Proteomes" id="UP001066276">
    <property type="component" value="Chromosome 1_1"/>
</dbReference>
<dbReference type="AlphaFoldDB" id="A0AAV7WQS7"/>
<keyword evidence="3" id="KW-1185">Reference proteome</keyword>
<proteinExistence type="predicted"/>
<evidence type="ECO:0000256" key="1">
    <source>
        <dbReference type="SAM" id="MobiDB-lite"/>
    </source>
</evidence>
<organism evidence="2 3">
    <name type="scientific">Pleurodeles waltl</name>
    <name type="common">Iberian ribbed newt</name>
    <dbReference type="NCBI Taxonomy" id="8319"/>
    <lineage>
        <taxon>Eukaryota</taxon>
        <taxon>Metazoa</taxon>
        <taxon>Chordata</taxon>
        <taxon>Craniata</taxon>
        <taxon>Vertebrata</taxon>
        <taxon>Euteleostomi</taxon>
        <taxon>Amphibia</taxon>
        <taxon>Batrachia</taxon>
        <taxon>Caudata</taxon>
        <taxon>Salamandroidea</taxon>
        <taxon>Salamandridae</taxon>
        <taxon>Pleurodelinae</taxon>
        <taxon>Pleurodeles</taxon>
    </lineage>
</organism>